<comment type="similarity">
    <text evidence="1">Belongs to the F420H(2)-dependent quinone reductase family.</text>
</comment>
<reference evidence="3 4" key="1">
    <citation type="submission" date="2021-03" db="EMBL/GenBank/DDBJ databases">
        <title>Whole genome shotgun sequence of Actinoplanes toevensis NBRC 105298.</title>
        <authorList>
            <person name="Komaki H."/>
            <person name="Tamura T."/>
        </authorList>
    </citation>
    <scope>NUCLEOTIDE SEQUENCE [LARGE SCALE GENOMIC DNA]</scope>
    <source>
        <strain evidence="3 4">NBRC 105298</strain>
    </source>
</reference>
<comment type="caution">
    <text evidence="3">The sequence shown here is derived from an EMBL/GenBank/DDBJ whole genome shotgun (WGS) entry which is preliminary data.</text>
</comment>
<dbReference type="EMBL" id="BOQN01000102">
    <property type="protein sequence ID" value="GIM95975.1"/>
    <property type="molecule type" value="Genomic_DNA"/>
</dbReference>
<gene>
    <name evidence="3" type="ORF">Ato02nite_077680</name>
</gene>
<dbReference type="InterPro" id="IPR012349">
    <property type="entry name" value="Split_barrel_FMN-bd"/>
</dbReference>
<dbReference type="Proteomes" id="UP000677082">
    <property type="component" value="Unassembled WGS sequence"/>
</dbReference>
<keyword evidence="4" id="KW-1185">Reference proteome</keyword>
<dbReference type="GO" id="GO:0016491">
    <property type="term" value="F:oxidoreductase activity"/>
    <property type="evidence" value="ECO:0007669"/>
    <property type="project" value="InterPro"/>
</dbReference>
<dbReference type="GO" id="GO:0070967">
    <property type="term" value="F:coenzyme F420 binding"/>
    <property type="evidence" value="ECO:0007669"/>
    <property type="project" value="TreeGrafter"/>
</dbReference>
<dbReference type="PANTHER" id="PTHR39428">
    <property type="entry name" value="F420H(2)-DEPENDENT QUINONE REDUCTASE RV1261C"/>
    <property type="match status" value="1"/>
</dbReference>
<comment type="catalytic activity">
    <reaction evidence="2">
        <text>oxidized coenzyme F420-(gamma-L-Glu)(n) + a quinol + H(+) = reduced coenzyme F420-(gamma-L-Glu)(n) + a quinone</text>
        <dbReference type="Rhea" id="RHEA:39663"/>
        <dbReference type="Rhea" id="RHEA-COMP:12939"/>
        <dbReference type="Rhea" id="RHEA-COMP:14378"/>
        <dbReference type="ChEBI" id="CHEBI:15378"/>
        <dbReference type="ChEBI" id="CHEBI:24646"/>
        <dbReference type="ChEBI" id="CHEBI:132124"/>
        <dbReference type="ChEBI" id="CHEBI:133980"/>
        <dbReference type="ChEBI" id="CHEBI:139511"/>
    </reaction>
</comment>
<dbReference type="AlphaFoldDB" id="A0A919W9C4"/>
<evidence type="ECO:0000256" key="2">
    <source>
        <dbReference type="ARBA" id="ARBA00049106"/>
    </source>
</evidence>
<protein>
    <submittedName>
        <fullName evidence="3">F420H(2)-dependent quinone reductase</fullName>
    </submittedName>
</protein>
<dbReference type="NCBIfam" id="TIGR00026">
    <property type="entry name" value="hi_GC_TIGR00026"/>
    <property type="match status" value="1"/>
</dbReference>
<proteinExistence type="inferred from homology"/>
<dbReference type="InterPro" id="IPR004378">
    <property type="entry name" value="F420H2_quin_Rdtase"/>
</dbReference>
<name>A0A919W9C4_9ACTN</name>
<dbReference type="Pfam" id="PF04075">
    <property type="entry name" value="F420H2_quin_red"/>
    <property type="match status" value="1"/>
</dbReference>
<evidence type="ECO:0000313" key="3">
    <source>
        <dbReference type="EMBL" id="GIM95975.1"/>
    </source>
</evidence>
<organism evidence="3 4">
    <name type="scientific">Paractinoplanes toevensis</name>
    <dbReference type="NCBI Taxonomy" id="571911"/>
    <lineage>
        <taxon>Bacteria</taxon>
        <taxon>Bacillati</taxon>
        <taxon>Actinomycetota</taxon>
        <taxon>Actinomycetes</taxon>
        <taxon>Micromonosporales</taxon>
        <taxon>Micromonosporaceae</taxon>
        <taxon>Paractinoplanes</taxon>
    </lineage>
</organism>
<dbReference type="GO" id="GO:0005886">
    <property type="term" value="C:plasma membrane"/>
    <property type="evidence" value="ECO:0007669"/>
    <property type="project" value="TreeGrafter"/>
</dbReference>
<accession>A0A919W9C4</accession>
<evidence type="ECO:0000313" key="4">
    <source>
        <dbReference type="Proteomes" id="UP000677082"/>
    </source>
</evidence>
<evidence type="ECO:0000256" key="1">
    <source>
        <dbReference type="ARBA" id="ARBA00008710"/>
    </source>
</evidence>
<dbReference type="PANTHER" id="PTHR39428:SF1">
    <property type="entry name" value="F420H(2)-DEPENDENT QUINONE REDUCTASE RV1261C"/>
    <property type="match status" value="1"/>
</dbReference>
<sequence length="166" mass="18585">MWTDDDLNREEFPPDFWESRYMTFDSRNGTRGARQPGGLLLKLANKLTMGKIRRKPGALLILTTVGRKSGEERQSPLRWFPDPAGWLIVASAGGGSANPAWYYNLKANPDKVRVQIGEETTAVTAEQLHGEDYAAAWQMITSTAGQFAGYQQKTDREIPVIRLTRA</sequence>
<dbReference type="Gene3D" id="2.30.110.10">
    <property type="entry name" value="Electron Transport, Fmn-binding Protein, Chain A"/>
    <property type="match status" value="1"/>
</dbReference>